<accession>A0A410FU05</accession>
<sequence length="394" mass="44484">MSEMIGNTRKEALKKILRRLHDGESPQKLKEAFREAVGNVSPQEIAAVEEELVRDGVPREELMKLCDLHLALFEESLAGAEISTPPWHPLHILMAEHREMLAVANRLASRAREGVRTPEDRQEVEGLVGHLVGSESHYLREENVLFPYLERHGIIEPPKVMWAEHDRIRELKKAVVNDAPAGKDLAEGAIALSEMLASHFLKENRILFPSGLRVIPDGAWPEIRRQFDEIGYCCFTPAVPPPPEGAAAPARAAAPASASEFRLRFPTGEFTPQELEAVLNALPVDITFVDKDDTVRYFSASKDRIFVRTEAVLGRKVRDCHPPKSVHVVERIVSDFKAGRRDVAEFWIPFRERFVYIRYFPVRGRGGEYLGTVEVTQDIGPIQRISGERRLLDD</sequence>
<feature type="domain" description="DUF438" evidence="2">
    <location>
        <begin position="13"/>
        <end position="78"/>
    </location>
</feature>
<dbReference type="EMBL" id="CP034928">
    <property type="protein sequence ID" value="QAA76493.1"/>
    <property type="molecule type" value="Genomic_DNA"/>
</dbReference>
<dbReference type="Gene3D" id="3.30.450.20">
    <property type="entry name" value="PAS domain"/>
    <property type="match status" value="1"/>
</dbReference>
<dbReference type="InterPro" id="IPR035965">
    <property type="entry name" value="PAS-like_dom_sf"/>
</dbReference>
<dbReference type="Pfam" id="PF13596">
    <property type="entry name" value="PAS_10"/>
    <property type="match status" value="1"/>
</dbReference>
<evidence type="ECO:0000259" key="2">
    <source>
        <dbReference type="Pfam" id="PF04282"/>
    </source>
</evidence>
<gene>
    <name evidence="3" type="ORF">BIP78_0727</name>
</gene>
<reference evidence="4" key="1">
    <citation type="submission" date="2018-12" db="EMBL/GenBank/DDBJ databases">
        <title>Complete genome sequence of an uncultured bacterium of the candidate phylum Bipolaricaulota.</title>
        <authorList>
            <person name="Kadnikov V.V."/>
            <person name="Mardanov A.V."/>
            <person name="Beletsky A.V."/>
            <person name="Frank Y.A."/>
            <person name="Karnachuk O.V."/>
            <person name="Ravin N.V."/>
        </authorList>
    </citation>
    <scope>NUCLEOTIDE SEQUENCE [LARGE SCALE GENOMIC DNA]</scope>
</reference>
<organism evidence="3 4">
    <name type="scientific">Bipolaricaulis sibiricus</name>
    <dbReference type="NCBI Taxonomy" id="2501609"/>
    <lineage>
        <taxon>Bacteria</taxon>
        <taxon>Candidatus Bipolaricaulota</taxon>
        <taxon>Candidatus Bipolaricaulia</taxon>
        <taxon>Candidatus Bipolaricaulales</taxon>
        <taxon>Candidatus Bipolaricaulaceae</taxon>
        <taxon>Candidatus Bipolaricaulis</taxon>
    </lineage>
</organism>
<dbReference type="Pfam" id="PF04282">
    <property type="entry name" value="DUF438"/>
    <property type="match status" value="1"/>
</dbReference>
<dbReference type="AlphaFoldDB" id="A0A410FU05"/>
<dbReference type="PANTHER" id="PTHR39966">
    <property type="entry name" value="BLL2471 PROTEIN-RELATED"/>
    <property type="match status" value="1"/>
</dbReference>
<dbReference type="GO" id="GO:0005886">
    <property type="term" value="C:plasma membrane"/>
    <property type="evidence" value="ECO:0007669"/>
    <property type="project" value="TreeGrafter"/>
</dbReference>
<dbReference type="InterPro" id="IPR012312">
    <property type="entry name" value="Hemerythrin-like"/>
</dbReference>
<dbReference type="SUPFAM" id="SSF55785">
    <property type="entry name" value="PYP-like sensor domain (PAS domain)"/>
    <property type="match status" value="1"/>
</dbReference>
<dbReference type="Pfam" id="PF01814">
    <property type="entry name" value="Hemerythrin"/>
    <property type="match status" value="1"/>
</dbReference>
<evidence type="ECO:0000313" key="3">
    <source>
        <dbReference type="EMBL" id="QAA76493.1"/>
    </source>
</evidence>
<evidence type="ECO:0000259" key="1">
    <source>
        <dbReference type="Pfam" id="PF01814"/>
    </source>
</evidence>
<dbReference type="Proteomes" id="UP000287233">
    <property type="component" value="Chromosome"/>
</dbReference>
<dbReference type="Gene3D" id="1.20.120.520">
    <property type="entry name" value="nmb1532 protein domain like"/>
    <property type="match status" value="1"/>
</dbReference>
<name>A0A410FU05_BIPS1</name>
<dbReference type="InterPro" id="IPR007380">
    <property type="entry name" value="DUF438"/>
</dbReference>
<dbReference type="KEGG" id="bih:BIP78_0727"/>
<dbReference type="PANTHER" id="PTHR39966:SF3">
    <property type="entry name" value="DUF438 DOMAIN-CONTAINING PROTEIN"/>
    <property type="match status" value="1"/>
</dbReference>
<proteinExistence type="predicted"/>
<protein>
    <submittedName>
        <fullName evidence="3">Hemerythrin domain protein</fullName>
    </submittedName>
</protein>
<evidence type="ECO:0000313" key="4">
    <source>
        <dbReference type="Proteomes" id="UP000287233"/>
    </source>
</evidence>
<feature type="domain" description="Hemerythrin-like" evidence="1">
    <location>
        <begin position="88"/>
        <end position="209"/>
    </location>
</feature>